<sequence length="268" mass="29939">MPEVNEYDPGYVSWAELASPDPQAAKDFYCRLFGWYAFTLTSDDFGEYEIFTFGGVNGPAVAGMHGLADDTQRQTWSVYFRTDDVSATLDAVRAAGGNELLEPTDIGNLGRLALCADTQGAEFSLWYPYTFTSSVVDEPNAMCWAELACMDIHEARRFYGEVFGWKAVDRHFYSKPYTHWKVGDWAVAGMVPLDELWPPDHPAHWTPYFWVDDCDAFTARATEFGARVRIPPTDIEPGRFCIMNDPAGARLAVITPRSTDLVAAKTAP</sequence>
<evidence type="ECO:0000313" key="3">
    <source>
        <dbReference type="Proteomes" id="UP000316706"/>
    </source>
</evidence>
<dbReference type="CDD" id="cd07247">
    <property type="entry name" value="SgaA_N_like"/>
    <property type="match status" value="2"/>
</dbReference>
<name>A0A543IJM3_9ACTN</name>
<dbReference type="PANTHER" id="PTHR33993">
    <property type="entry name" value="GLYOXALASE-RELATED"/>
    <property type="match status" value="1"/>
</dbReference>
<dbReference type="Gene3D" id="3.10.180.10">
    <property type="entry name" value="2,3-Dihydroxybiphenyl 1,2-Dioxygenase, domain 1"/>
    <property type="match status" value="2"/>
</dbReference>
<dbReference type="InterPro" id="IPR052164">
    <property type="entry name" value="Anthracycline_SecMetBiosynth"/>
</dbReference>
<proteinExistence type="predicted"/>
<dbReference type="InterPro" id="IPR029068">
    <property type="entry name" value="Glyas_Bleomycin-R_OHBP_Dase"/>
</dbReference>
<dbReference type="Proteomes" id="UP000316706">
    <property type="component" value="Unassembled WGS sequence"/>
</dbReference>
<comment type="caution">
    <text evidence="2">The sequence shown here is derived from an EMBL/GenBank/DDBJ whole genome shotgun (WGS) entry which is preliminary data.</text>
</comment>
<keyword evidence="3" id="KW-1185">Reference proteome</keyword>
<feature type="domain" description="VOC" evidence="1">
    <location>
        <begin position="141"/>
        <end position="256"/>
    </location>
</feature>
<dbReference type="SUPFAM" id="SSF54593">
    <property type="entry name" value="Glyoxalase/Bleomycin resistance protein/Dihydroxybiphenyl dioxygenase"/>
    <property type="match status" value="2"/>
</dbReference>
<feature type="domain" description="VOC" evidence="1">
    <location>
        <begin position="11"/>
        <end position="128"/>
    </location>
</feature>
<dbReference type="RefSeq" id="WP_141971847.1">
    <property type="nucleotide sequence ID" value="NZ_VFPO01000001.1"/>
</dbReference>
<dbReference type="InterPro" id="IPR004360">
    <property type="entry name" value="Glyas_Fos-R_dOase_dom"/>
</dbReference>
<organism evidence="2 3">
    <name type="scientific">Actinomadura hallensis</name>
    <dbReference type="NCBI Taxonomy" id="337895"/>
    <lineage>
        <taxon>Bacteria</taxon>
        <taxon>Bacillati</taxon>
        <taxon>Actinomycetota</taxon>
        <taxon>Actinomycetes</taxon>
        <taxon>Streptosporangiales</taxon>
        <taxon>Thermomonosporaceae</taxon>
        <taxon>Actinomadura</taxon>
    </lineage>
</organism>
<dbReference type="EMBL" id="VFPO01000001">
    <property type="protein sequence ID" value="TQM70769.1"/>
    <property type="molecule type" value="Genomic_DNA"/>
</dbReference>
<dbReference type="AlphaFoldDB" id="A0A543IJM3"/>
<protein>
    <recommendedName>
        <fullName evidence="1">VOC domain-containing protein</fullName>
    </recommendedName>
</protein>
<dbReference type="PROSITE" id="PS51819">
    <property type="entry name" value="VOC"/>
    <property type="match status" value="2"/>
</dbReference>
<dbReference type="OrthoDB" id="9793039at2"/>
<gene>
    <name evidence="2" type="ORF">FHX41_4505</name>
</gene>
<evidence type="ECO:0000313" key="2">
    <source>
        <dbReference type="EMBL" id="TQM70769.1"/>
    </source>
</evidence>
<dbReference type="Pfam" id="PF00903">
    <property type="entry name" value="Glyoxalase"/>
    <property type="match status" value="2"/>
</dbReference>
<evidence type="ECO:0000259" key="1">
    <source>
        <dbReference type="PROSITE" id="PS51819"/>
    </source>
</evidence>
<dbReference type="PANTHER" id="PTHR33993:SF14">
    <property type="entry name" value="GB|AAF24581.1"/>
    <property type="match status" value="1"/>
</dbReference>
<reference evidence="2 3" key="1">
    <citation type="submission" date="2019-06" db="EMBL/GenBank/DDBJ databases">
        <title>Sequencing the genomes of 1000 actinobacteria strains.</title>
        <authorList>
            <person name="Klenk H.-P."/>
        </authorList>
    </citation>
    <scope>NUCLEOTIDE SEQUENCE [LARGE SCALE GENOMIC DNA]</scope>
    <source>
        <strain evidence="2 3">DSM 45043</strain>
    </source>
</reference>
<dbReference type="InterPro" id="IPR037523">
    <property type="entry name" value="VOC_core"/>
</dbReference>
<accession>A0A543IJM3</accession>